<dbReference type="InParanoid" id="Q23H38"/>
<dbReference type="Pfam" id="PF00561">
    <property type="entry name" value="Abhydrolase_1"/>
    <property type="match status" value="1"/>
</dbReference>
<feature type="compositionally biased region" description="Low complexity" evidence="1">
    <location>
        <begin position="757"/>
        <end position="773"/>
    </location>
</feature>
<dbReference type="Proteomes" id="UP000009168">
    <property type="component" value="Unassembled WGS sequence"/>
</dbReference>
<feature type="region of interest" description="Disordered" evidence="1">
    <location>
        <begin position="719"/>
        <end position="779"/>
    </location>
</feature>
<dbReference type="KEGG" id="tet:TTHERM_00877040"/>
<feature type="compositionally biased region" description="Polar residues" evidence="1">
    <location>
        <begin position="741"/>
        <end position="751"/>
    </location>
</feature>
<dbReference type="HOGENOM" id="CLU_248836_0_0_1"/>
<dbReference type="InterPro" id="IPR029058">
    <property type="entry name" value="AB_hydrolase_fold"/>
</dbReference>
<feature type="compositionally biased region" description="Basic and acidic residues" evidence="1">
    <location>
        <begin position="517"/>
        <end position="526"/>
    </location>
</feature>
<dbReference type="STRING" id="312017.Q23H38"/>
<dbReference type="ESTHER" id="tetts-q23h38">
    <property type="family name" value="AlphaBeta_hydrolase"/>
</dbReference>
<reference evidence="4" key="1">
    <citation type="journal article" date="2006" name="PLoS Biol.">
        <title>Macronuclear genome sequence of the ciliate Tetrahymena thermophila, a model eukaryote.</title>
        <authorList>
            <person name="Eisen J.A."/>
            <person name="Coyne R.S."/>
            <person name="Wu M."/>
            <person name="Wu D."/>
            <person name="Thiagarajan M."/>
            <person name="Wortman J.R."/>
            <person name="Badger J.H."/>
            <person name="Ren Q."/>
            <person name="Amedeo P."/>
            <person name="Jones K.M."/>
            <person name="Tallon L.J."/>
            <person name="Delcher A.L."/>
            <person name="Salzberg S.L."/>
            <person name="Silva J.C."/>
            <person name="Haas B.J."/>
            <person name="Majoros W.H."/>
            <person name="Farzad M."/>
            <person name="Carlton J.M."/>
            <person name="Smith R.K. Jr."/>
            <person name="Garg J."/>
            <person name="Pearlman R.E."/>
            <person name="Karrer K.M."/>
            <person name="Sun L."/>
            <person name="Manning G."/>
            <person name="Elde N.C."/>
            <person name="Turkewitz A.P."/>
            <person name="Asai D.J."/>
            <person name="Wilkes D.E."/>
            <person name="Wang Y."/>
            <person name="Cai H."/>
            <person name="Collins K."/>
            <person name="Stewart B.A."/>
            <person name="Lee S.R."/>
            <person name="Wilamowska K."/>
            <person name="Weinberg Z."/>
            <person name="Ruzzo W.L."/>
            <person name="Wloga D."/>
            <person name="Gaertig J."/>
            <person name="Frankel J."/>
            <person name="Tsao C.-C."/>
            <person name="Gorovsky M.A."/>
            <person name="Keeling P.J."/>
            <person name="Waller R.F."/>
            <person name="Patron N.J."/>
            <person name="Cherry J.M."/>
            <person name="Stover N.A."/>
            <person name="Krieger C.J."/>
            <person name="del Toro C."/>
            <person name="Ryder H.F."/>
            <person name="Williamson S.C."/>
            <person name="Barbeau R.A."/>
            <person name="Hamilton E.P."/>
            <person name="Orias E."/>
        </authorList>
    </citation>
    <scope>NUCLEOTIDE SEQUENCE [LARGE SCALE GENOMIC DNA]</scope>
    <source>
        <strain evidence="4">SB210</strain>
    </source>
</reference>
<sequence length="1498" mass="170440">MIGQFNQLWKMFIRPQRMEYSTSDLGHETQVFGRYRSKRTDQVILNKRNLKLQCSLFEPILIGQQQGNEENKFHCVIYCHCNSGSRIEALRLLPNLISRGIGLFCFDFSGSGLSEGEYVTLGINESQDLECIVQNLLDSGKINNIVLWGRSMGAVTSMMYLSKRQTQRVKGIVFDSGFANLNFLALDVARQKTGMPNLVLDIAISQVRDQVKERVPIDIQEIDLTKVITNIYIPCYFICSKEDTFVKCEHSEQLYARYNGQKWLEYVSGNHNAQRTNDIIDKIIRWVDESILNKDQSSSSYNAMLKNCNTTMTTNIDLTQENVSQNRKQSGAAQPIKIINSSSNSNIQKIVMTQSPNPRNSYNDRSVSPIKTQVDNIPVRNSIQQSLDVNRIGQAFQINQQQQQQLPQRGVQQIIGMQQDQQQIKMLADFNNQAPQQQAKIEKERQSQLPESNSSQSRIPTEETSSRNENNESTNGFANIQNANNKQNIQNQHAYSFLSNINEDVQSNDRISSTPIRNKEFEESPRQKMHNRRQDSQQFTQQSVQQTLLSNYGSNNPHHSHHHQHHISQNFNASNAIGSGQLEIEYQSGDIPPRRSANQNFNSFQVPYNTSQDFTDQPFPQQKRQSVQNILPIQVQKFENKQSKDGSLVGTPQFKPDQKSSFAPTNQIDLASYKNNEQSPNIPNDGKSDEVSSYGSTQSSNGNKFNYKVRQPSQFSALQIQQTNQQSTRSSNNETTEQNNKLQTQMNTTPPRKTEKSSVVQSSLQGLQHQQPQKFTVTSQGQQISYQLIHPSKNMSTQNLHEQPHQINPITIQGLNNQTIQNTKEDQEKSGKNASNSNTPSQRQVRSSTCNGAILSNKQEQQPSSNSKNASQNLIPNQLHNYNPQSKNAHIPTRERQLNNFTQQITDFSSSNTNPNNPPLVTLNLKTVGNEPLTPKQQKTQQNLNQQQGAQYQQMSSNQNFLNLQMPFFSSYTGPINTQPQVSQGQLPPQQQSIQKNVNIQVPQQISQQLQANITNSPSHQQNQQQQIHFRSRGLNGSIDATNIQSQAIQMNSLNNNLLVPHQQKPVNAMKPPLSPEKTRGEQLQQQQLIQQQQQQQIQQQQQQIFQQQQQVPQQQQFVLQQQQQQQQQMQQQQQQQPQIIQQNQQQQQQKQEQILQQQQQQQNQSISVKSIVQQTSSNNVVPKAGINLNQFNSLPQNVNQIMNQQSTPNNTQIEKKQGLTHIPVANISISANQNNTQRITSNIQMNNNISNNNNNSNTTATQYSNNTSNENTSRKSTEASNYSSSNASEINYIKYNSPNQMNNLNQINNYQQYNIDSYNSNQGNNTNRKYSENNAQNYKLIINTNQPQYSDQQIQSPQFPSQNQTSNNANLQLSSQDENRGSSSNLQQQQINIQPSSTKNTTFSMPNKMFSTYDTAFSYKNDDFNRKKSSNNLIDFMESNQQAFSTHNQLGIGSLGGVPTTPKGSSQSNYRVDTLFKDTSMQYKQSQQNIPRHTGNK</sequence>
<feature type="region of interest" description="Disordered" evidence="1">
    <location>
        <begin position="353"/>
        <end position="372"/>
    </location>
</feature>
<feature type="compositionally biased region" description="Low complexity" evidence="1">
    <location>
        <begin position="721"/>
        <end position="740"/>
    </location>
</feature>
<feature type="compositionally biased region" description="Low complexity" evidence="1">
    <location>
        <begin position="1246"/>
        <end position="1270"/>
    </location>
</feature>
<feature type="compositionally biased region" description="Polar residues" evidence="1">
    <location>
        <begin position="1349"/>
        <end position="1377"/>
    </location>
</feature>
<feature type="region of interest" description="Disordered" evidence="1">
    <location>
        <begin position="1246"/>
        <end position="1286"/>
    </location>
</feature>
<accession>Q23H38</accession>
<feature type="region of interest" description="Disordered" evidence="1">
    <location>
        <begin position="1066"/>
        <end position="1086"/>
    </location>
</feature>
<organism evidence="3 4">
    <name type="scientific">Tetrahymena thermophila (strain SB210)</name>
    <dbReference type="NCBI Taxonomy" id="312017"/>
    <lineage>
        <taxon>Eukaryota</taxon>
        <taxon>Sar</taxon>
        <taxon>Alveolata</taxon>
        <taxon>Ciliophora</taxon>
        <taxon>Intramacronucleata</taxon>
        <taxon>Oligohymenophorea</taxon>
        <taxon>Hymenostomatida</taxon>
        <taxon>Tetrahymenina</taxon>
        <taxon>Tetrahymenidae</taxon>
        <taxon>Tetrahymena</taxon>
    </lineage>
</organism>
<feature type="region of interest" description="Disordered" evidence="1">
    <location>
        <begin position="433"/>
        <end position="479"/>
    </location>
</feature>
<evidence type="ECO:0000256" key="1">
    <source>
        <dbReference type="SAM" id="MobiDB-lite"/>
    </source>
</evidence>
<feature type="compositionally biased region" description="Polar residues" evidence="1">
    <location>
        <begin position="447"/>
        <end position="459"/>
    </location>
</feature>
<proteinExistence type="predicted"/>
<feature type="compositionally biased region" description="Polar residues" evidence="1">
    <location>
        <begin position="832"/>
        <end position="888"/>
    </location>
</feature>
<dbReference type="RefSeq" id="XP_001016054.2">
    <property type="nucleotide sequence ID" value="XM_001016054.2"/>
</dbReference>
<protein>
    <submittedName>
        <fullName evidence="3">Alpha/beta hydrolase family protein</fullName>
    </submittedName>
</protein>
<feature type="compositionally biased region" description="Basic and acidic residues" evidence="1">
    <location>
        <begin position="460"/>
        <end position="470"/>
    </location>
</feature>
<evidence type="ECO:0000259" key="2">
    <source>
        <dbReference type="Pfam" id="PF00561"/>
    </source>
</evidence>
<evidence type="ECO:0000313" key="4">
    <source>
        <dbReference type="Proteomes" id="UP000009168"/>
    </source>
</evidence>
<dbReference type="Gene3D" id="3.40.50.1820">
    <property type="entry name" value="alpha/beta hydrolase"/>
    <property type="match status" value="1"/>
</dbReference>
<feature type="compositionally biased region" description="Polar residues" evidence="1">
    <location>
        <begin position="596"/>
        <end position="625"/>
    </location>
</feature>
<dbReference type="SUPFAM" id="SSF53474">
    <property type="entry name" value="alpha/beta-Hydrolases"/>
    <property type="match status" value="1"/>
</dbReference>
<dbReference type="OrthoDB" id="10249433at2759"/>
<feature type="region of interest" description="Disordered" evidence="1">
    <location>
        <begin position="823"/>
        <end position="888"/>
    </location>
</feature>
<dbReference type="GO" id="GO:0016787">
    <property type="term" value="F:hydrolase activity"/>
    <property type="evidence" value="ECO:0007669"/>
    <property type="project" value="UniProtKB-KW"/>
</dbReference>
<feature type="region of interest" description="Disordered" evidence="1">
    <location>
        <begin position="589"/>
        <end position="625"/>
    </location>
</feature>
<gene>
    <name evidence="3" type="ORF">TTHERM_00877040</name>
</gene>
<dbReference type="InterPro" id="IPR052920">
    <property type="entry name" value="DNA-binding_regulatory"/>
</dbReference>
<dbReference type="GeneID" id="7826417"/>
<feature type="compositionally biased region" description="Polar residues" evidence="1">
    <location>
        <begin position="659"/>
        <end position="682"/>
    </location>
</feature>
<dbReference type="InterPro" id="IPR000073">
    <property type="entry name" value="AB_hydrolase_1"/>
</dbReference>
<dbReference type="PANTHER" id="PTHR43358:SF4">
    <property type="entry name" value="ALPHA_BETA HYDROLASE FOLD-1 DOMAIN-CONTAINING PROTEIN"/>
    <property type="match status" value="1"/>
</dbReference>
<feature type="region of interest" description="Disordered" evidence="1">
    <location>
        <begin position="506"/>
        <end position="542"/>
    </location>
</feature>
<keyword evidence="4" id="KW-1185">Reference proteome</keyword>
<dbReference type="eggNOG" id="KOG1552">
    <property type="taxonomic scope" value="Eukaryota"/>
</dbReference>
<dbReference type="PANTHER" id="PTHR43358">
    <property type="entry name" value="ALPHA/BETA-HYDROLASE"/>
    <property type="match status" value="1"/>
</dbReference>
<feature type="compositionally biased region" description="Polar residues" evidence="1">
    <location>
        <begin position="691"/>
        <end position="704"/>
    </location>
</feature>
<keyword evidence="3" id="KW-0378">Hydrolase</keyword>
<feature type="region of interest" description="Disordered" evidence="1">
    <location>
        <begin position="639"/>
        <end position="706"/>
    </location>
</feature>
<name>Q23H38_TETTS</name>
<feature type="compositionally biased region" description="Low complexity" evidence="1">
    <location>
        <begin position="1383"/>
        <end position="1398"/>
    </location>
</feature>
<feature type="region of interest" description="Disordered" evidence="1">
    <location>
        <begin position="1349"/>
        <end position="1406"/>
    </location>
</feature>
<evidence type="ECO:0000313" key="3">
    <source>
        <dbReference type="EMBL" id="EAR95809.2"/>
    </source>
</evidence>
<feature type="domain" description="AB hydrolase-1" evidence="2">
    <location>
        <begin position="76"/>
        <end position="190"/>
    </location>
</feature>
<feature type="compositionally biased region" description="Polar residues" evidence="1">
    <location>
        <begin position="506"/>
        <end position="516"/>
    </location>
</feature>
<dbReference type="EMBL" id="GG662702">
    <property type="protein sequence ID" value="EAR95809.2"/>
    <property type="molecule type" value="Genomic_DNA"/>
</dbReference>